<dbReference type="Proteomes" id="UP000269721">
    <property type="component" value="Unassembled WGS sequence"/>
</dbReference>
<feature type="region of interest" description="Disordered" evidence="1">
    <location>
        <begin position="206"/>
        <end position="225"/>
    </location>
</feature>
<dbReference type="AlphaFoldDB" id="A0A4P9VWX5"/>
<proteinExistence type="predicted"/>
<keyword evidence="3" id="KW-1185">Reference proteome</keyword>
<sequence>MAPDAAGFAFNAENWDAEGGEEVDGMWKSRTMPGTGAKTRTRTRMETRARGEEVGRVATSRVARKMATMRQQEEQGIAATLLALQTATAGEINSYSTPAPETAPTYHCLLDHSPSPQQPPPLRGLLFGCLQQPPARAWLIFGPKPSPLEASRSQREEERIAQLAVHPGNGGDVGGKGARRRAHVGFSAPNAGTADAAVARRALGRRKSGAFERKSGASRRTSAAPTRGERTYYRWRFLAPLLSSVFQVFHSQFPQRSARPRPASTGFCRGCQQVVENHAAKGDVVGLRRGSRLGCEEGAEAVLEAAKRLLYNDPGKKGNKQSASQEF</sequence>
<gene>
    <name evidence="2" type="ORF">BDK51DRAFT_41305</name>
</gene>
<feature type="region of interest" description="Disordered" evidence="1">
    <location>
        <begin position="19"/>
        <end position="51"/>
    </location>
</feature>
<evidence type="ECO:0000313" key="3">
    <source>
        <dbReference type="Proteomes" id="UP000269721"/>
    </source>
</evidence>
<accession>A0A4P9VWX5</accession>
<dbReference type="EMBL" id="ML000922">
    <property type="protein sequence ID" value="RKO83712.1"/>
    <property type="molecule type" value="Genomic_DNA"/>
</dbReference>
<reference evidence="3" key="1">
    <citation type="journal article" date="2018" name="Nat. Microbiol.">
        <title>Leveraging single-cell genomics to expand the fungal tree of life.</title>
        <authorList>
            <person name="Ahrendt S.R."/>
            <person name="Quandt C.A."/>
            <person name="Ciobanu D."/>
            <person name="Clum A."/>
            <person name="Salamov A."/>
            <person name="Andreopoulos B."/>
            <person name="Cheng J.F."/>
            <person name="Woyke T."/>
            <person name="Pelin A."/>
            <person name="Henrissat B."/>
            <person name="Reynolds N.K."/>
            <person name="Benny G.L."/>
            <person name="Smith M.E."/>
            <person name="James T.Y."/>
            <person name="Grigoriev I.V."/>
        </authorList>
    </citation>
    <scope>NUCLEOTIDE SEQUENCE [LARGE SCALE GENOMIC DNA]</scope>
</reference>
<name>A0A4P9VWX5_9FUNG</name>
<evidence type="ECO:0000256" key="1">
    <source>
        <dbReference type="SAM" id="MobiDB-lite"/>
    </source>
</evidence>
<protein>
    <submittedName>
        <fullName evidence="2">Uncharacterized protein</fullName>
    </submittedName>
</protein>
<organism evidence="2 3">
    <name type="scientific">Blyttiomyces helicus</name>
    <dbReference type="NCBI Taxonomy" id="388810"/>
    <lineage>
        <taxon>Eukaryota</taxon>
        <taxon>Fungi</taxon>
        <taxon>Fungi incertae sedis</taxon>
        <taxon>Chytridiomycota</taxon>
        <taxon>Chytridiomycota incertae sedis</taxon>
        <taxon>Chytridiomycetes</taxon>
        <taxon>Chytridiomycetes incertae sedis</taxon>
        <taxon>Blyttiomyces</taxon>
    </lineage>
</organism>
<evidence type="ECO:0000313" key="2">
    <source>
        <dbReference type="EMBL" id="RKO83712.1"/>
    </source>
</evidence>